<evidence type="ECO:0000313" key="2">
    <source>
        <dbReference type="EMBL" id="QHS94533.1"/>
    </source>
</evidence>
<feature type="compositionally biased region" description="Basic residues" evidence="1">
    <location>
        <begin position="60"/>
        <end position="120"/>
    </location>
</feature>
<reference evidence="2" key="1">
    <citation type="journal article" date="2020" name="Nature">
        <title>Giant virus diversity and host interactions through global metagenomics.</title>
        <authorList>
            <person name="Schulz F."/>
            <person name="Roux S."/>
            <person name="Paez-Espino D."/>
            <person name="Jungbluth S."/>
            <person name="Walsh D.A."/>
            <person name="Denef V.J."/>
            <person name="McMahon K.D."/>
            <person name="Konstantinidis K.T."/>
            <person name="Eloe-Fadrosh E.A."/>
            <person name="Kyrpides N.C."/>
            <person name="Woyke T."/>
        </authorList>
    </citation>
    <scope>NUCLEOTIDE SEQUENCE</scope>
    <source>
        <strain evidence="2">GVMAG-M-3300018416-45</strain>
    </source>
</reference>
<feature type="compositionally biased region" description="Basic and acidic residues" evidence="1">
    <location>
        <begin position="130"/>
        <end position="148"/>
    </location>
</feature>
<dbReference type="AlphaFoldDB" id="A0A6C0BTD7"/>
<sequence>MKNIVISIIINPGVILYLYNIKYIIYMGLNDDTTSTEIHPAPFIGGGPGRRGMRSRKGRAAKAKRATAKAKKATAKAKRATAKAKKVTKGAKKATAKAKRERKAKKRKEMAQKRKDKSRKSAASMISQDRGPRLSRSDKKPGDAKSGKPGDATGKPGIERETNSVKAFKDMFNPDFEKAVLGKIKQGGEKRERKLCTHTFEPQEQAVLNGVRHVNNRCWNIINQIGWHKHMTENKRISDYIRKNGWTRMEIAGRDNENSKPFGTKYI</sequence>
<name>A0A6C0BTD7_9ZZZZ</name>
<organism evidence="2">
    <name type="scientific">viral metagenome</name>
    <dbReference type="NCBI Taxonomy" id="1070528"/>
    <lineage>
        <taxon>unclassified sequences</taxon>
        <taxon>metagenomes</taxon>
        <taxon>organismal metagenomes</taxon>
    </lineage>
</organism>
<accession>A0A6C0BTD7</accession>
<proteinExistence type="predicted"/>
<evidence type="ECO:0000256" key="1">
    <source>
        <dbReference type="SAM" id="MobiDB-lite"/>
    </source>
</evidence>
<feature type="region of interest" description="Disordered" evidence="1">
    <location>
        <begin position="60"/>
        <end position="160"/>
    </location>
</feature>
<protein>
    <submittedName>
        <fullName evidence="2">Uncharacterized protein</fullName>
    </submittedName>
</protein>
<dbReference type="EMBL" id="MN739226">
    <property type="protein sequence ID" value="QHS94533.1"/>
    <property type="molecule type" value="Genomic_DNA"/>
</dbReference>